<keyword evidence="3" id="KW-0547">Nucleotide-binding</keyword>
<dbReference type="GO" id="GO:0005524">
    <property type="term" value="F:ATP binding"/>
    <property type="evidence" value="ECO:0007669"/>
    <property type="project" value="UniProtKB-KW"/>
</dbReference>
<keyword evidence="2 8" id="KW-0436">Ligase</keyword>
<dbReference type="PRINTS" id="PR01043">
    <property type="entry name" value="TRNASYNTHGLY"/>
</dbReference>
<gene>
    <name evidence="8" type="ORF">IPJ89_05010</name>
</gene>
<evidence type="ECO:0000313" key="8">
    <source>
        <dbReference type="EMBL" id="QQR92479.1"/>
    </source>
</evidence>
<dbReference type="PANTHER" id="PTHR10745:SF0">
    <property type="entry name" value="GLYCINE--TRNA LIGASE"/>
    <property type="match status" value="1"/>
</dbReference>
<dbReference type="Pfam" id="PF00587">
    <property type="entry name" value="tRNA-synt_2b"/>
    <property type="match status" value="1"/>
</dbReference>
<dbReference type="PROSITE" id="PS50862">
    <property type="entry name" value="AA_TRNA_LIGASE_II"/>
    <property type="match status" value="1"/>
</dbReference>
<sequence>MAFADVQNLALRRGIYFPTAEIYADAPAGFFEYGPEGTRIKQRLIRFWRKTLVENEGLLEIDGSIVLPEPVFRASGHLENFADPLVTCTKCHTPYRADKLIEEMLKEEIPEGASMEFFDSKIAELKLVCTKCKSPLGKTQRFNMMMKTHVGTTGTIPGYLKPESCQNIFLDFSRIWKSGRVTLPFGIAQVGKTFRNEIAPRQALLRARELEQMDVEVFFNPAKINEIDRWEEVKDYALRLYLLRDKEIHSISCEEAVEQGIVSGKLIAYYLARTQQFAEKLNIPLESMRFRELEAEARAFYAKETWDFEVLLDDTWLELAACNYRSDHDLKTHAEVSKTDLQVKEEGVTEKFYPHIFEISMGVGRTFTAMLNATLKKEVRGQEERWNLDLPVSVAPYHVGVFPLMKKDGLYEKAFEIFQQLQNANASALFDEKGSIGKRYARIDEIGVPYAITVDYETMDENHENYNTITLRDRNSMQQKRVSIEDLEEVFWNFSTGKRSFEDLEE</sequence>
<keyword evidence="5" id="KW-0030">Aminoacyl-tRNA synthetase</keyword>
<dbReference type="InterPro" id="IPR006195">
    <property type="entry name" value="aa-tRNA-synth_II"/>
</dbReference>
<evidence type="ECO:0000256" key="1">
    <source>
        <dbReference type="ARBA" id="ARBA00012829"/>
    </source>
</evidence>
<feature type="domain" description="Aminoacyl-transfer RNA synthetases class-II family profile" evidence="7">
    <location>
        <begin position="5"/>
        <end position="403"/>
    </location>
</feature>
<protein>
    <recommendedName>
        <fullName evidence="1">glycine--tRNA ligase</fullName>
        <ecNumber evidence="1">6.1.1.14</ecNumber>
    </recommendedName>
    <alternativeName>
        <fullName evidence="6">Diadenosine tetraphosphate synthetase</fullName>
    </alternativeName>
</protein>
<dbReference type="NCBIfam" id="NF003211">
    <property type="entry name" value="PRK04173.1"/>
    <property type="match status" value="1"/>
</dbReference>
<dbReference type="InterPro" id="IPR002315">
    <property type="entry name" value="tRNA-synt_gly"/>
</dbReference>
<dbReference type="EC" id="6.1.1.14" evidence="1"/>
<dbReference type="Gene3D" id="3.30.930.10">
    <property type="entry name" value="Bira Bifunctional Protein, Domain 2"/>
    <property type="match status" value="1"/>
</dbReference>
<evidence type="ECO:0000256" key="3">
    <source>
        <dbReference type="ARBA" id="ARBA00022741"/>
    </source>
</evidence>
<evidence type="ECO:0000256" key="5">
    <source>
        <dbReference type="ARBA" id="ARBA00023146"/>
    </source>
</evidence>
<dbReference type="GO" id="GO:0004820">
    <property type="term" value="F:glycine-tRNA ligase activity"/>
    <property type="evidence" value="ECO:0007669"/>
    <property type="project" value="UniProtKB-EC"/>
</dbReference>
<dbReference type="InterPro" id="IPR045864">
    <property type="entry name" value="aa-tRNA-synth_II/BPL/LPL"/>
</dbReference>
<dbReference type="InterPro" id="IPR004154">
    <property type="entry name" value="Anticodon-bd"/>
</dbReference>
<dbReference type="Pfam" id="PF03129">
    <property type="entry name" value="HGTP_anticodon"/>
    <property type="match status" value="1"/>
</dbReference>
<dbReference type="InterPro" id="IPR002314">
    <property type="entry name" value="aa-tRNA-synt_IIb"/>
</dbReference>
<dbReference type="PANTHER" id="PTHR10745">
    <property type="entry name" value="GLYCYL-TRNA SYNTHETASE/DNA POLYMERASE SUBUNIT GAMMA-2"/>
    <property type="match status" value="1"/>
</dbReference>
<dbReference type="NCBIfam" id="TIGR00389">
    <property type="entry name" value="glyS_dimeric"/>
    <property type="match status" value="1"/>
</dbReference>
<reference evidence="8" key="1">
    <citation type="submission" date="2020-11" db="EMBL/GenBank/DDBJ databases">
        <title>Connecting structure to function with the recovery of over 1000 high-quality activated sludge metagenome-assembled genomes encoding full-length rRNA genes using long-read sequencing.</title>
        <authorList>
            <person name="Singleton C.M."/>
            <person name="Petriglieri F."/>
            <person name="Kristensen J.M."/>
            <person name="Kirkegaard R.H."/>
            <person name="Michaelsen T.Y."/>
            <person name="Andersen M.H."/>
            <person name="Karst S.M."/>
            <person name="Dueholm M.S."/>
            <person name="Nielsen P.H."/>
            <person name="Albertsen M."/>
        </authorList>
    </citation>
    <scope>NUCLEOTIDE SEQUENCE</scope>
    <source>
        <strain evidence="8">Fred_18-Q3-R57-64_BAT3C.431</strain>
    </source>
</reference>
<proteinExistence type="predicted"/>
<keyword evidence="4" id="KW-0067">ATP-binding</keyword>
<dbReference type="InterPro" id="IPR027031">
    <property type="entry name" value="Gly-tRNA_synthase/POLG2"/>
</dbReference>
<dbReference type="GO" id="GO:0006426">
    <property type="term" value="P:glycyl-tRNA aminoacylation"/>
    <property type="evidence" value="ECO:0007669"/>
    <property type="project" value="InterPro"/>
</dbReference>
<dbReference type="Gene3D" id="3.30.40.230">
    <property type="match status" value="1"/>
</dbReference>
<dbReference type="SUPFAM" id="SSF52954">
    <property type="entry name" value="Class II aaRS ABD-related"/>
    <property type="match status" value="1"/>
</dbReference>
<organism evidence="8">
    <name type="scientific">Candidatus Iainarchaeum sp</name>
    <dbReference type="NCBI Taxonomy" id="3101447"/>
    <lineage>
        <taxon>Archaea</taxon>
        <taxon>Candidatus Iainarchaeota</taxon>
        <taxon>Candidatus Iainarchaeia</taxon>
        <taxon>Candidatus Iainarchaeales</taxon>
        <taxon>Candidatus Iainarchaeaceae</taxon>
        <taxon>Candidatus Iainarchaeum</taxon>
    </lineage>
</organism>
<evidence type="ECO:0000256" key="2">
    <source>
        <dbReference type="ARBA" id="ARBA00022598"/>
    </source>
</evidence>
<dbReference type="EMBL" id="CP064981">
    <property type="protein sequence ID" value="QQR92479.1"/>
    <property type="molecule type" value="Genomic_DNA"/>
</dbReference>
<dbReference type="GO" id="GO:0005737">
    <property type="term" value="C:cytoplasm"/>
    <property type="evidence" value="ECO:0007669"/>
    <property type="project" value="InterPro"/>
</dbReference>
<dbReference type="AlphaFoldDB" id="A0A7T9I105"/>
<evidence type="ECO:0000259" key="7">
    <source>
        <dbReference type="PROSITE" id="PS50862"/>
    </source>
</evidence>
<evidence type="ECO:0000256" key="4">
    <source>
        <dbReference type="ARBA" id="ARBA00022840"/>
    </source>
</evidence>
<dbReference type="Gene3D" id="3.40.50.800">
    <property type="entry name" value="Anticodon-binding domain"/>
    <property type="match status" value="1"/>
</dbReference>
<dbReference type="InterPro" id="IPR036621">
    <property type="entry name" value="Anticodon-bd_dom_sf"/>
</dbReference>
<evidence type="ECO:0000256" key="6">
    <source>
        <dbReference type="ARBA" id="ARBA00030057"/>
    </source>
</evidence>
<accession>A0A7T9I105</accession>
<dbReference type="SUPFAM" id="SSF55681">
    <property type="entry name" value="Class II aaRS and biotin synthetases"/>
    <property type="match status" value="1"/>
</dbReference>
<dbReference type="Proteomes" id="UP000596004">
    <property type="component" value="Chromosome"/>
</dbReference>
<name>A0A7T9I105_9ARCH</name>